<comment type="caution">
    <text evidence="4">The sequence shown here is derived from an EMBL/GenBank/DDBJ whole genome shotgun (WGS) entry which is preliminary data.</text>
</comment>
<evidence type="ECO:0000313" key="4">
    <source>
        <dbReference type="EMBL" id="TDD15501.1"/>
    </source>
</evidence>
<dbReference type="InterPro" id="IPR002347">
    <property type="entry name" value="SDR_fam"/>
</dbReference>
<gene>
    <name evidence="4" type="ORF">E1294_34375</name>
</gene>
<dbReference type="Pfam" id="PF00106">
    <property type="entry name" value="adh_short"/>
    <property type="match status" value="1"/>
</dbReference>
<dbReference type="OrthoDB" id="8959163at2"/>
<dbReference type="AlphaFoldDB" id="A0A4R4WBI2"/>
<name>A0A4R4WBI2_9ACTN</name>
<evidence type="ECO:0000313" key="5">
    <source>
        <dbReference type="Proteomes" id="UP000294543"/>
    </source>
</evidence>
<dbReference type="SUPFAM" id="SSF51735">
    <property type="entry name" value="NAD(P)-binding Rossmann-fold domains"/>
    <property type="match status" value="1"/>
</dbReference>
<reference evidence="4 5" key="1">
    <citation type="submission" date="2019-03" db="EMBL/GenBank/DDBJ databases">
        <title>Draft genome sequences of novel Actinobacteria.</title>
        <authorList>
            <person name="Sahin N."/>
            <person name="Ay H."/>
            <person name="Saygin H."/>
        </authorList>
    </citation>
    <scope>NUCLEOTIDE SEQUENCE [LARGE SCALE GENOMIC DNA]</scope>
    <source>
        <strain evidence="4 5">KC712</strain>
    </source>
</reference>
<dbReference type="PRINTS" id="PR00081">
    <property type="entry name" value="GDHRDH"/>
</dbReference>
<dbReference type="PANTHER" id="PTHR42760:SF135">
    <property type="entry name" value="BLL7886 PROTEIN"/>
    <property type="match status" value="1"/>
</dbReference>
<protein>
    <submittedName>
        <fullName evidence="4">SDR family oxidoreductase</fullName>
    </submittedName>
</protein>
<evidence type="ECO:0000256" key="1">
    <source>
        <dbReference type="ARBA" id="ARBA00006484"/>
    </source>
</evidence>
<dbReference type="InterPro" id="IPR036291">
    <property type="entry name" value="NAD(P)-bd_dom_sf"/>
</dbReference>
<accession>A0A4R4WBI2</accession>
<evidence type="ECO:0000256" key="2">
    <source>
        <dbReference type="ARBA" id="ARBA00023002"/>
    </source>
</evidence>
<dbReference type="Proteomes" id="UP000294543">
    <property type="component" value="Unassembled WGS sequence"/>
</dbReference>
<dbReference type="GO" id="GO:0030497">
    <property type="term" value="P:fatty acid elongation"/>
    <property type="evidence" value="ECO:0007669"/>
    <property type="project" value="TreeGrafter"/>
</dbReference>
<comment type="similarity">
    <text evidence="1 3">Belongs to the short-chain dehydrogenases/reductases (SDR) family.</text>
</comment>
<dbReference type="GO" id="GO:0016616">
    <property type="term" value="F:oxidoreductase activity, acting on the CH-OH group of donors, NAD or NADP as acceptor"/>
    <property type="evidence" value="ECO:0007669"/>
    <property type="project" value="TreeGrafter"/>
</dbReference>
<organism evidence="4 5">
    <name type="scientific">Nonomuraea diastatica</name>
    <dbReference type="NCBI Taxonomy" id="1848329"/>
    <lineage>
        <taxon>Bacteria</taxon>
        <taxon>Bacillati</taxon>
        <taxon>Actinomycetota</taxon>
        <taxon>Actinomycetes</taxon>
        <taxon>Streptosporangiales</taxon>
        <taxon>Streptosporangiaceae</taxon>
        <taxon>Nonomuraea</taxon>
    </lineage>
</organism>
<dbReference type="PANTHER" id="PTHR42760">
    <property type="entry name" value="SHORT-CHAIN DEHYDROGENASES/REDUCTASES FAMILY MEMBER"/>
    <property type="match status" value="1"/>
</dbReference>
<keyword evidence="2" id="KW-0560">Oxidoreductase</keyword>
<dbReference type="FunFam" id="3.40.50.720:FF:000084">
    <property type="entry name" value="Short-chain dehydrogenase reductase"/>
    <property type="match status" value="1"/>
</dbReference>
<dbReference type="EMBL" id="SMKP01000124">
    <property type="protein sequence ID" value="TDD15501.1"/>
    <property type="molecule type" value="Genomic_DNA"/>
</dbReference>
<proteinExistence type="inferred from homology"/>
<dbReference type="RefSeq" id="WP_132515140.1">
    <property type="nucleotide sequence ID" value="NZ_SMKP01000124.1"/>
</dbReference>
<dbReference type="CDD" id="cd05233">
    <property type="entry name" value="SDR_c"/>
    <property type="match status" value="1"/>
</dbReference>
<dbReference type="PRINTS" id="PR00080">
    <property type="entry name" value="SDRFAMILY"/>
</dbReference>
<keyword evidence="5" id="KW-1185">Reference proteome</keyword>
<sequence>MDLHLTNKIAVVTGASRGIGLAIARALAAEGVTVIGAARTPTAELTRNSADAIAIDLSTPTGPGQLVQSVLARHGDIDILVNNVGGGDPADLRGFNDYDDAVWQRTFDLNLFAAVRACRAALPSLLRRRGVIINISSAGARLPHLGPVPYNAAKAALNAFGKALAEEYADRGVRAVTVSPAGTRTELWTEPGGFGATLAAAQGMTHEELLTNAATAAGISSGELIEPDHVASMVTYLASPLASSATGNNYLVDGGAVKTV</sequence>
<dbReference type="Gene3D" id="3.40.50.720">
    <property type="entry name" value="NAD(P)-binding Rossmann-like Domain"/>
    <property type="match status" value="1"/>
</dbReference>
<evidence type="ECO:0000256" key="3">
    <source>
        <dbReference type="RuleBase" id="RU000363"/>
    </source>
</evidence>